<dbReference type="InterPro" id="IPR005651">
    <property type="entry name" value="Trm112-like"/>
</dbReference>
<dbReference type="SUPFAM" id="SSF158997">
    <property type="entry name" value="Trm112p-like"/>
    <property type="match status" value="1"/>
</dbReference>
<name>A0A484F384_9EURY</name>
<dbReference type="RefSeq" id="WP_243726298.1">
    <property type="nucleotide sequence ID" value="NZ_SNYS01000009.1"/>
</dbReference>
<evidence type="ECO:0000313" key="2">
    <source>
        <dbReference type="Proteomes" id="UP000294855"/>
    </source>
</evidence>
<protein>
    <submittedName>
        <fullName evidence="1">Uncharacterized protein YbaR (Trm112 family)</fullName>
    </submittedName>
</protein>
<keyword evidence="2" id="KW-1185">Reference proteome</keyword>
<accession>A0A484F384</accession>
<comment type="caution">
    <text evidence="1">The sequence shown here is derived from an EMBL/GenBank/DDBJ whole genome shotgun (WGS) entry which is preliminary data.</text>
</comment>
<dbReference type="EMBL" id="SNYS01000009">
    <property type="protein sequence ID" value="TDQ68314.1"/>
    <property type="molecule type" value="Genomic_DNA"/>
</dbReference>
<dbReference type="Pfam" id="PF03966">
    <property type="entry name" value="Trm112p"/>
    <property type="match status" value="1"/>
</dbReference>
<organism evidence="1 2">
    <name type="scientific">Methanimicrococcus blatticola</name>
    <dbReference type="NCBI Taxonomy" id="91560"/>
    <lineage>
        <taxon>Archaea</taxon>
        <taxon>Methanobacteriati</taxon>
        <taxon>Methanobacteriota</taxon>
        <taxon>Stenosarchaea group</taxon>
        <taxon>Methanomicrobia</taxon>
        <taxon>Methanosarcinales</taxon>
        <taxon>Methanosarcinaceae</taxon>
        <taxon>Methanimicrococcus</taxon>
    </lineage>
</organism>
<reference evidence="1 2" key="1">
    <citation type="submission" date="2019-03" db="EMBL/GenBank/DDBJ databases">
        <title>Genomic Encyclopedia of Type Strains, Phase IV (KMG-IV): sequencing the most valuable type-strain genomes for metagenomic binning, comparative biology and taxonomic classification.</title>
        <authorList>
            <person name="Goeker M."/>
        </authorList>
    </citation>
    <scope>NUCLEOTIDE SEQUENCE [LARGE SCALE GENOMIC DNA]</scope>
    <source>
        <strain evidence="1 2">DSM 13328</strain>
    </source>
</reference>
<sequence length="66" mass="7523">MRIMKKETLSILVCPGCRGKLTAKPEIETEDEIISGNLYCEKCGIYYPIENKIANMLPPELRETFS</sequence>
<dbReference type="Proteomes" id="UP000294855">
    <property type="component" value="Unassembled WGS sequence"/>
</dbReference>
<evidence type="ECO:0000313" key="1">
    <source>
        <dbReference type="EMBL" id="TDQ68314.1"/>
    </source>
</evidence>
<dbReference type="Gene3D" id="2.20.25.10">
    <property type="match status" value="1"/>
</dbReference>
<dbReference type="AlphaFoldDB" id="A0A484F384"/>
<proteinExistence type="predicted"/>
<gene>
    <name evidence="1" type="ORF">C7391_1255</name>
</gene>